<evidence type="ECO:0000313" key="1">
    <source>
        <dbReference type="EMBL" id="ELU41499.1"/>
    </source>
</evidence>
<dbReference type="AlphaFoldDB" id="L8WYQ6"/>
<reference evidence="1 2" key="1">
    <citation type="journal article" date="2013" name="Nat. Commun.">
        <title>The evolution and pathogenic mechanisms of the rice sheath blight pathogen.</title>
        <authorList>
            <person name="Zheng A."/>
            <person name="Lin R."/>
            <person name="Xu L."/>
            <person name="Qin P."/>
            <person name="Tang C."/>
            <person name="Ai P."/>
            <person name="Zhang D."/>
            <person name="Liu Y."/>
            <person name="Sun Z."/>
            <person name="Feng H."/>
            <person name="Wang Y."/>
            <person name="Chen Y."/>
            <person name="Liang X."/>
            <person name="Fu R."/>
            <person name="Li Q."/>
            <person name="Zhang J."/>
            <person name="Yu X."/>
            <person name="Xie Z."/>
            <person name="Ding L."/>
            <person name="Guan P."/>
            <person name="Tang J."/>
            <person name="Liang Y."/>
            <person name="Wang S."/>
            <person name="Deng Q."/>
            <person name="Li S."/>
            <person name="Zhu J."/>
            <person name="Wang L."/>
            <person name="Liu H."/>
            <person name="Li P."/>
        </authorList>
    </citation>
    <scope>NUCLEOTIDE SEQUENCE [LARGE SCALE GENOMIC DNA]</scope>
    <source>
        <strain evidence="2">AG-1 IA</strain>
    </source>
</reference>
<organism evidence="1 2">
    <name type="scientific">Thanatephorus cucumeris (strain AG1-IA)</name>
    <name type="common">Rice sheath blight fungus</name>
    <name type="synonym">Rhizoctonia solani</name>
    <dbReference type="NCBI Taxonomy" id="983506"/>
    <lineage>
        <taxon>Eukaryota</taxon>
        <taxon>Fungi</taxon>
        <taxon>Dikarya</taxon>
        <taxon>Basidiomycota</taxon>
        <taxon>Agaricomycotina</taxon>
        <taxon>Agaricomycetes</taxon>
        <taxon>Cantharellales</taxon>
        <taxon>Ceratobasidiaceae</taxon>
        <taxon>Rhizoctonia</taxon>
        <taxon>Rhizoctonia solani AG-1</taxon>
    </lineage>
</organism>
<protein>
    <submittedName>
        <fullName evidence="1">Uncharacterized protein</fullName>
    </submittedName>
</protein>
<dbReference type="EMBL" id="AFRT01001046">
    <property type="protein sequence ID" value="ELU41499.1"/>
    <property type="molecule type" value="Genomic_DNA"/>
</dbReference>
<dbReference type="Proteomes" id="UP000011668">
    <property type="component" value="Unassembled WGS sequence"/>
</dbReference>
<comment type="caution">
    <text evidence="1">The sequence shown here is derived from an EMBL/GenBank/DDBJ whole genome shotgun (WGS) entry which is preliminary data.</text>
</comment>
<proteinExistence type="predicted"/>
<keyword evidence="2" id="KW-1185">Reference proteome</keyword>
<gene>
    <name evidence="1" type="ORF">AG1IA_04472</name>
</gene>
<accession>L8WYQ6</accession>
<name>L8WYQ6_THACA</name>
<dbReference type="HOGENOM" id="CLU_2172775_0_0_1"/>
<evidence type="ECO:0000313" key="2">
    <source>
        <dbReference type="Proteomes" id="UP000011668"/>
    </source>
</evidence>
<sequence length="110" mass="12211">MWYHVTLIWEFSALSPGRSTCKEGTGNQCKARGFCNAHNQSPRRCGLAGISVQRTISAEIIPTNLKIYELNHWDNHGQITHMGCRTLTLCWEGDEKAKAPVINGKTADPA</sequence>